<accession>A0A5J4KKJ4</accession>
<dbReference type="Pfam" id="PF00989">
    <property type="entry name" value="PAS"/>
    <property type="match status" value="1"/>
</dbReference>
<dbReference type="InterPro" id="IPR003018">
    <property type="entry name" value="GAF"/>
</dbReference>
<dbReference type="GO" id="GO:0000155">
    <property type="term" value="F:phosphorelay sensor kinase activity"/>
    <property type="evidence" value="ECO:0007669"/>
    <property type="project" value="InterPro"/>
</dbReference>
<evidence type="ECO:0000256" key="1">
    <source>
        <dbReference type="ARBA" id="ARBA00000085"/>
    </source>
</evidence>
<comment type="catalytic activity">
    <reaction evidence="1">
        <text>ATP + protein L-histidine = ADP + protein N-phospho-L-histidine.</text>
        <dbReference type="EC" id="2.7.13.3"/>
    </reaction>
</comment>
<dbReference type="InterPro" id="IPR035965">
    <property type="entry name" value="PAS-like_dom_sf"/>
</dbReference>
<dbReference type="SUPFAM" id="SSF55785">
    <property type="entry name" value="PYP-like sensor domain (PAS domain)"/>
    <property type="match status" value="1"/>
</dbReference>
<evidence type="ECO:0000256" key="2">
    <source>
        <dbReference type="ARBA" id="ARBA00012438"/>
    </source>
</evidence>
<dbReference type="NCBIfam" id="TIGR00229">
    <property type="entry name" value="sensory_box"/>
    <property type="match status" value="1"/>
</dbReference>
<dbReference type="SUPFAM" id="SSF55781">
    <property type="entry name" value="GAF domain-like"/>
    <property type="match status" value="1"/>
</dbReference>
<evidence type="ECO:0000259" key="8">
    <source>
        <dbReference type="PROSITE" id="PS50112"/>
    </source>
</evidence>
<dbReference type="EMBL" id="BKZW01000001">
    <property type="protein sequence ID" value="GER86967.1"/>
    <property type="molecule type" value="Genomic_DNA"/>
</dbReference>
<dbReference type="Pfam" id="PF01590">
    <property type="entry name" value="GAF"/>
    <property type="match status" value="1"/>
</dbReference>
<comment type="caution">
    <text evidence="9">The sequence shown here is derived from an EMBL/GenBank/DDBJ whole genome shotgun (WGS) entry which is preliminary data.</text>
</comment>
<dbReference type="Pfam" id="PF00512">
    <property type="entry name" value="HisKA"/>
    <property type="match status" value="1"/>
</dbReference>
<dbReference type="GO" id="GO:0006355">
    <property type="term" value="P:regulation of DNA-templated transcription"/>
    <property type="evidence" value="ECO:0007669"/>
    <property type="project" value="InterPro"/>
</dbReference>
<evidence type="ECO:0000313" key="9">
    <source>
        <dbReference type="EMBL" id="GER86967.1"/>
    </source>
</evidence>
<dbReference type="PANTHER" id="PTHR43547:SF2">
    <property type="entry name" value="HYBRID SIGNAL TRANSDUCTION HISTIDINE KINASE C"/>
    <property type="match status" value="1"/>
</dbReference>
<dbReference type="Gene3D" id="3.30.565.10">
    <property type="entry name" value="Histidine kinase-like ATPase, C-terminal domain"/>
    <property type="match status" value="1"/>
</dbReference>
<dbReference type="Proteomes" id="UP000326912">
    <property type="component" value="Unassembled WGS sequence"/>
</dbReference>
<protein>
    <recommendedName>
        <fullName evidence="2">histidine kinase</fullName>
        <ecNumber evidence="2">2.7.13.3</ecNumber>
    </recommendedName>
</protein>
<name>A0A5J4KKJ4_9CHLR</name>
<dbReference type="AlphaFoldDB" id="A0A5J4KKJ4"/>
<dbReference type="PANTHER" id="PTHR43547">
    <property type="entry name" value="TWO-COMPONENT HISTIDINE KINASE"/>
    <property type="match status" value="1"/>
</dbReference>
<evidence type="ECO:0000256" key="3">
    <source>
        <dbReference type="ARBA" id="ARBA00022553"/>
    </source>
</evidence>
<keyword evidence="4" id="KW-0808">Transferase</keyword>
<evidence type="ECO:0000256" key="5">
    <source>
        <dbReference type="ARBA" id="ARBA00022777"/>
    </source>
</evidence>
<dbReference type="Pfam" id="PF02518">
    <property type="entry name" value="HATPase_c"/>
    <property type="match status" value="1"/>
</dbReference>
<dbReference type="SMART" id="SM00065">
    <property type="entry name" value="GAF"/>
    <property type="match status" value="1"/>
</dbReference>
<dbReference type="CDD" id="cd00130">
    <property type="entry name" value="PAS"/>
    <property type="match status" value="1"/>
</dbReference>
<dbReference type="PRINTS" id="PR00344">
    <property type="entry name" value="BCTRLSENSOR"/>
</dbReference>
<keyword evidence="5 9" id="KW-0418">Kinase</keyword>
<dbReference type="SUPFAM" id="SSF55874">
    <property type="entry name" value="ATPase domain of HSP90 chaperone/DNA topoisomerase II/histidine kinase"/>
    <property type="match status" value="1"/>
</dbReference>
<sequence length="601" mass="66511">MPSYQSLFEHAALGIISLNTRGNCLHANQKFCALLGYTQEELLQRRFEDLIHPDDREAGLTIFHQIATASVSTATVNIRYLRRDDASVATKVMFSSSGSSASHDYVILGFVEVIQDSTEKTATSNPPAALDILGTEVVAARQTGPEDDKIELYTQQVRTRLLEKTAGLLQLSATSEDIRIVGRELTELTCSVLDCAHVGIYMVEGEKHTLSMLAALGWSEEQEQACARWLSSESVNLATLLPPAMLSAFMENETLVIDARQPEFTTWQRLYPVENLLVVPILFGGCLLAVLAIDHGMGQHTYTSNERMLASTIARLAALVLERPRLLTERSEAQSRVLALQDARTRMEDFLGLASHELRTPLTTIKANTQLSMRRLKSILQRPELLLEGTDSKVRASFDMLERVDRQVGVLNRLVGDMLDVSRIQAGRLQMHMRQEPCELLQIVETAIKEQHKAVPERNITVHFASQDPMLIMVDPDRIKQVVNNYLSNALKYSEADQPVAVVVQLDQEIAGSRQVRVTVQDKGSGIVAEEQPHIWECFYQSPSSKPVSGSGVGLGLGLYINQTLIERHGGQVGVVSVPGEGSLFWFTLPLSEGEQAIAES</sequence>
<dbReference type="SMART" id="SM00387">
    <property type="entry name" value="HATPase_c"/>
    <property type="match status" value="1"/>
</dbReference>
<feature type="domain" description="Histidine kinase" evidence="7">
    <location>
        <begin position="353"/>
        <end position="593"/>
    </location>
</feature>
<evidence type="ECO:0000256" key="4">
    <source>
        <dbReference type="ARBA" id="ARBA00022679"/>
    </source>
</evidence>
<dbReference type="InterPro" id="IPR003661">
    <property type="entry name" value="HisK_dim/P_dom"/>
</dbReference>
<dbReference type="InterPro" id="IPR000014">
    <property type="entry name" value="PAS"/>
</dbReference>
<dbReference type="SMART" id="SM00388">
    <property type="entry name" value="HisKA"/>
    <property type="match status" value="1"/>
</dbReference>
<keyword evidence="3" id="KW-0597">Phosphoprotein</keyword>
<dbReference type="PROSITE" id="PS50109">
    <property type="entry name" value="HIS_KIN"/>
    <property type="match status" value="1"/>
</dbReference>
<feature type="domain" description="PAS" evidence="8">
    <location>
        <begin position="1"/>
        <end position="70"/>
    </location>
</feature>
<dbReference type="Gene3D" id="1.10.287.130">
    <property type="match status" value="1"/>
</dbReference>
<evidence type="ECO:0000259" key="7">
    <source>
        <dbReference type="PROSITE" id="PS50109"/>
    </source>
</evidence>
<dbReference type="Gene3D" id="3.30.450.40">
    <property type="match status" value="1"/>
</dbReference>
<keyword evidence="10" id="KW-1185">Reference proteome</keyword>
<dbReference type="InterPro" id="IPR029016">
    <property type="entry name" value="GAF-like_dom_sf"/>
</dbReference>
<dbReference type="InterPro" id="IPR013767">
    <property type="entry name" value="PAS_fold"/>
</dbReference>
<dbReference type="InterPro" id="IPR036097">
    <property type="entry name" value="HisK_dim/P_sf"/>
</dbReference>
<dbReference type="InterPro" id="IPR036890">
    <property type="entry name" value="HATPase_C_sf"/>
</dbReference>
<gene>
    <name evidence="9" type="ORF">KDW_11290</name>
</gene>
<reference evidence="9 10" key="1">
    <citation type="submission" date="2019-10" db="EMBL/GenBank/DDBJ databases">
        <title>Dictyobacter vulcani sp. nov., within the class Ktedonobacteria, isolated from soil of volcanic Mt. Zao.</title>
        <authorList>
            <person name="Zheng Y."/>
            <person name="Wang C.M."/>
            <person name="Sakai Y."/>
            <person name="Abe K."/>
            <person name="Yokota A."/>
            <person name="Yabe S."/>
        </authorList>
    </citation>
    <scope>NUCLEOTIDE SEQUENCE [LARGE SCALE GENOMIC DNA]</scope>
    <source>
        <strain evidence="9 10">W12</strain>
    </source>
</reference>
<dbReference type="SMART" id="SM00091">
    <property type="entry name" value="PAS"/>
    <property type="match status" value="1"/>
</dbReference>
<evidence type="ECO:0000256" key="6">
    <source>
        <dbReference type="ARBA" id="ARBA00023012"/>
    </source>
</evidence>
<keyword evidence="6" id="KW-0902">Two-component regulatory system</keyword>
<dbReference type="InterPro" id="IPR003594">
    <property type="entry name" value="HATPase_dom"/>
</dbReference>
<dbReference type="InterPro" id="IPR005467">
    <property type="entry name" value="His_kinase_dom"/>
</dbReference>
<evidence type="ECO:0000313" key="10">
    <source>
        <dbReference type="Proteomes" id="UP000326912"/>
    </source>
</evidence>
<dbReference type="SUPFAM" id="SSF47384">
    <property type="entry name" value="Homodimeric domain of signal transducing histidine kinase"/>
    <property type="match status" value="1"/>
</dbReference>
<proteinExistence type="predicted"/>
<dbReference type="PROSITE" id="PS50112">
    <property type="entry name" value="PAS"/>
    <property type="match status" value="1"/>
</dbReference>
<dbReference type="FunFam" id="3.30.565.10:FF:000006">
    <property type="entry name" value="Sensor histidine kinase WalK"/>
    <property type="match status" value="1"/>
</dbReference>
<dbReference type="InterPro" id="IPR004358">
    <property type="entry name" value="Sig_transdc_His_kin-like_C"/>
</dbReference>
<dbReference type="Gene3D" id="3.30.450.20">
    <property type="entry name" value="PAS domain"/>
    <property type="match status" value="1"/>
</dbReference>
<organism evidence="9 10">
    <name type="scientific">Dictyobacter vulcani</name>
    <dbReference type="NCBI Taxonomy" id="2607529"/>
    <lineage>
        <taxon>Bacteria</taxon>
        <taxon>Bacillati</taxon>
        <taxon>Chloroflexota</taxon>
        <taxon>Ktedonobacteria</taxon>
        <taxon>Ktedonobacterales</taxon>
        <taxon>Dictyobacteraceae</taxon>
        <taxon>Dictyobacter</taxon>
    </lineage>
</organism>
<dbReference type="EC" id="2.7.13.3" evidence="2"/>
<dbReference type="CDD" id="cd00082">
    <property type="entry name" value="HisKA"/>
    <property type="match status" value="1"/>
</dbReference>